<sequence>MKSFNKESIVWLGVYGHPDDETSASGGTMVKLSDKGHQVYVITATGGELGTLGTDGSKIKREDLASVRECELKTNMKAYGANPPFMLRYVDQELEKEDPEVLAIKILDIMHMVEPDVVSTFGPSGISNHPDHIAIHKSTLIAYEKYTNPTGENTPLLIYPSIPEDIAKMYNLQLSPVEKNMDLIIDIDDTIRYKIEGLKNYKSQEDAQEFAAHLSEREGPHFESFAVSDSSQNDWESHPVVRYLRSL</sequence>
<dbReference type="SUPFAM" id="SSF102588">
    <property type="entry name" value="LmbE-like"/>
    <property type="match status" value="1"/>
</dbReference>
<accession>A0A382BDZ0</accession>
<dbReference type="EMBL" id="UINC01029339">
    <property type="protein sequence ID" value="SVB11884.1"/>
    <property type="molecule type" value="Genomic_DNA"/>
</dbReference>
<dbReference type="InterPro" id="IPR024078">
    <property type="entry name" value="LmbE-like_dom_sf"/>
</dbReference>
<dbReference type="AlphaFoldDB" id="A0A382BDZ0"/>
<dbReference type="Gene3D" id="3.40.50.10320">
    <property type="entry name" value="LmbE-like"/>
    <property type="match status" value="1"/>
</dbReference>
<reference evidence="1" key="1">
    <citation type="submission" date="2018-05" db="EMBL/GenBank/DDBJ databases">
        <authorList>
            <person name="Lanie J.A."/>
            <person name="Ng W.-L."/>
            <person name="Kazmierczak K.M."/>
            <person name="Andrzejewski T.M."/>
            <person name="Davidsen T.M."/>
            <person name="Wayne K.J."/>
            <person name="Tettelin H."/>
            <person name="Glass J.I."/>
            <person name="Rusch D."/>
            <person name="Podicherti R."/>
            <person name="Tsui H.-C.T."/>
            <person name="Winkler M.E."/>
        </authorList>
    </citation>
    <scope>NUCLEOTIDE SEQUENCE</scope>
</reference>
<organism evidence="1">
    <name type="scientific">marine metagenome</name>
    <dbReference type="NCBI Taxonomy" id="408172"/>
    <lineage>
        <taxon>unclassified sequences</taxon>
        <taxon>metagenomes</taxon>
        <taxon>ecological metagenomes</taxon>
    </lineage>
</organism>
<gene>
    <name evidence="1" type="ORF">METZ01_LOCUS164738</name>
</gene>
<dbReference type="PANTHER" id="PTHR12993">
    <property type="entry name" value="N-ACETYLGLUCOSAMINYL-PHOSPHATIDYLINOSITOL DE-N-ACETYLASE-RELATED"/>
    <property type="match status" value="1"/>
</dbReference>
<dbReference type="InterPro" id="IPR003737">
    <property type="entry name" value="GlcNAc_PI_deacetylase-related"/>
</dbReference>
<dbReference type="GO" id="GO:0016811">
    <property type="term" value="F:hydrolase activity, acting on carbon-nitrogen (but not peptide) bonds, in linear amides"/>
    <property type="evidence" value="ECO:0007669"/>
    <property type="project" value="TreeGrafter"/>
</dbReference>
<dbReference type="Pfam" id="PF02585">
    <property type="entry name" value="PIG-L"/>
    <property type="match status" value="1"/>
</dbReference>
<dbReference type="PANTHER" id="PTHR12993:SF11">
    <property type="entry name" value="N-ACETYLGLUCOSAMINYL-PHOSPHATIDYLINOSITOL DE-N-ACETYLASE"/>
    <property type="match status" value="1"/>
</dbReference>
<name>A0A382BDZ0_9ZZZZ</name>
<protein>
    <recommendedName>
        <fullName evidence="2">GlcNAc-PI de-N-acetylase</fullName>
    </recommendedName>
</protein>
<evidence type="ECO:0000313" key="1">
    <source>
        <dbReference type="EMBL" id="SVB11884.1"/>
    </source>
</evidence>
<proteinExistence type="predicted"/>
<evidence type="ECO:0008006" key="2">
    <source>
        <dbReference type="Google" id="ProtNLM"/>
    </source>
</evidence>